<evidence type="ECO:0000256" key="4">
    <source>
        <dbReference type="HAMAP-Rule" id="MF_02071"/>
    </source>
</evidence>
<dbReference type="InterPro" id="IPR036908">
    <property type="entry name" value="RlpA-like_sf"/>
</dbReference>
<keyword evidence="1 7" id="KW-0732">Signal</keyword>
<dbReference type="InterPro" id="IPR036680">
    <property type="entry name" value="SPOR-like_sf"/>
</dbReference>
<dbReference type="Pfam" id="PF05036">
    <property type="entry name" value="SPOR"/>
    <property type="match status" value="1"/>
</dbReference>
<feature type="region of interest" description="Disordered" evidence="6">
    <location>
        <begin position="231"/>
        <end position="250"/>
    </location>
</feature>
<proteinExistence type="inferred from homology"/>
<dbReference type="EMBL" id="FOFS01000002">
    <property type="protein sequence ID" value="SEP93585.1"/>
    <property type="molecule type" value="Genomic_DNA"/>
</dbReference>
<dbReference type="GO" id="GO:0042834">
    <property type="term" value="F:peptidoglycan binding"/>
    <property type="evidence" value="ECO:0007669"/>
    <property type="project" value="InterPro"/>
</dbReference>
<dbReference type="InterPro" id="IPR012997">
    <property type="entry name" value="RplA"/>
</dbReference>
<gene>
    <name evidence="4" type="primary">rlpA</name>
    <name evidence="9" type="ORF">SAMN04488038_102266</name>
</gene>
<evidence type="ECO:0000256" key="2">
    <source>
        <dbReference type="ARBA" id="ARBA00023239"/>
    </source>
</evidence>
<dbReference type="SUPFAM" id="SSF110997">
    <property type="entry name" value="Sporulation related repeat"/>
    <property type="match status" value="1"/>
</dbReference>
<feature type="region of interest" description="Disordered" evidence="6">
    <location>
        <begin position="24"/>
        <end position="104"/>
    </location>
</feature>
<feature type="chain" id="PRO_5011802450" description="Endolytic peptidoglycan transglycosylase RlpA" evidence="7">
    <location>
        <begin position="28"/>
        <end position="327"/>
    </location>
</feature>
<comment type="similarity">
    <text evidence="4 5">Belongs to the RlpA family.</text>
</comment>
<feature type="domain" description="SPOR" evidence="8">
    <location>
        <begin position="250"/>
        <end position="327"/>
    </location>
</feature>
<dbReference type="STRING" id="489703.SAMN04488038_102266"/>
<reference evidence="9 10" key="1">
    <citation type="submission" date="2016-10" db="EMBL/GenBank/DDBJ databases">
        <authorList>
            <person name="de Groot N.N."/>
        </authorList>
    </citation>
    <scope>NUCLEOTIDE SEQUENCE [LARGE SCALE GENOMIC DNA]</scope>
    <source>
        <strain evidence="9 10">DSM 25927</strain>
    </source>
</reference>
<dbReference type="OrthoDB" id="9779128at2"/>
<comment type="subcellular location">
    <subcellularLocation>
        <location evidence="4">Cell membrane</location>
        <topology evidence="4">Lipid-anchor</topology>
    </subcellularLocation>
</comment>
<accession>A0A1H9BX91</accession>
<dbReference type="InterPro" id="IPR009009">
    <property type="entry name" value="RlpA-like_DPBB"/>
</dbReference>
<evidence type="ECO:0000256" key="7">
    <source>
        <dbReference type="SAM" id="SignalP"/>
    </source>
</evidence>
<dbReference type="RefSeq" id="WP_093282335.1">
    <property type="nucleotide sequence ID" value="NZ_FOFS01000002.1"/>
</dbReference>
<dbReference type="Gene3D" id="2.40.40.10">
    <property type="entry name" value="RlpA-like domain"/>
    <property type="match status" value="1"/>
</dbReference>
<feature type="compositionally biased region" description="Low complexity" evidence="6">
    <location>
        <begin position="68"/>
        <end position="79"/>
    </location>
</feature>
<keyword evidence="10" id="KW-1185">Reference proteome</keyword>
<dbReference type="PROSITE" id="PS51724">
    <property type="entry name" value="SPOR"/>
    <property type="match status" value="1"/>
</dbReference>
<keyword evidence="4" id="KW-0564">Palmitate</keyword>
<dbReference type="PROSITE" id="PS51257">
    <property type="entry name" value="PROKAR_LIPOPROTEIN"/>
    <property type="match status" value="1"/>
</dbReference>
<evidence type="ECO:0000313" key="10">
    <source>
        <dbReference type="Proteomes" id="UP000199233"/>
    </source>
</evidence>
<dbReference type="GO" id="GO:0008932">
    <property type="term" value="F:lytic endotransglycosylase activity"/>
    <property type="evidence" value="ECO:0007669"/>
    <property type="project" value="UniProtKB-UniRule"/>
</dbReference>
<feature type="compositionally biased region" description="Low complexity" evidence="6">
    <location>
        <begin position="231"/>
        <end position="244"/>
    </location>
</feature>
<evidence type="ECO:0000256" key="3">
    <source>
        <dbReference type="ARBA" id="ARBA00023316"/>
    </source>
</evidence>
<keyword evidence="4" id="KW-0472">Membrane</keyword>
<evidence type="ECO:0000256" key="1">
    <source>
        <dbReference type="ARBA" id="ARBA00022729"/>
    </source>
</evidence>
<dbReference type="PANTHER" id="PTHR34183:SF1">
    <property type="entry name" value="ENDOLYTIC PEPTIDOGLYCAN TRANSGLYCOSYLASE RLPA"/>
    <property type="match status" value="1"/>
</dbReference>
<dbReference type="FunFam" id="2.40.40.10:FF:000003">
    <property type="entry name" value="Endolytic peptidoglycan transglycosylase RlpA"/>
    <property type="match status" value="1"/>
</dbReference>
<dbReference type="AlphaFoldDB" id="A0A1H9BX91"/>
<keyword evidence="2 4" id="KW-0456">Lyase</keyword>
<dbReference type="HAMAP" id="MF_02071">
    <property type="entry name" value="RlpA"/>
    <property type="match status" value="1"/>
</dbReference>
<feature type="compositionally biased region" description="Low complexity" evidence="6">
    <location>
        <begin position="24"/>
        <end position="36"/>
    </location>
</feature>
<keyword evidence="4" id="KW-1003">Cell membrane</keyword>
<dbReference type="GO" id="GO:0000270">
    <property type="term" value="P:peptidoglycan metabolic process"/>
    <property type="evidence" value="ECO:0007669"/>
    <property type="project" value="UniProtKB-UniRule"/>
</dbReference>
<dbReference type="InterPro" id="IPR007730">
    <property type="entry name" value="SPOR-like_dom"/>
</dbReference>
<feature type="signal peptide" evidence="7">
    <location>
        <begin position="1"/>
        <end position="27"/>
    </location>
</feature>
<dbReference type="Pfam" id="PF03330">
    <property type="entry name" value="DPBB_1"/>
    <property type="match status" value="1"/>
</dbReference>
<dbReference type="EC" id="4.2.2.-" evidence="4"/>
<dbReference type="GO" id="GO:0005886">
    <property type="term" value="C:plasma membrane"/>
    <property type="evidence" value="ECO:0007669"/>
    <property type="project" value="UniProtKB-SubCell"/>
</dbReference>
<comment type="function">
    <text evidence="4">Lytic transglycosylase with a strong preference for naked glycan strands that lack stem peptides.</text>
</comment>
<dbReference type="GO" id="GO:0071555">
    <property type="term" value="P:cell wall organization"/>
    <property type="evidence" value="ECO:0007669"/>
    <property type="project" value="UniProtKB-KW"/>
</dbReference>
<dbReference type="CDD" id="cd22268">
    <property type="entry name" value="DPBB_RlpA-like"/>
    <property type="match status" value="1"/>
</dbReference>
<dbReference type="SUPFAM" id="SSF50685">
    <property type="entry name" value="Barwin-like endoglucanases"/>
    <property type="match status" value="1"/>
</dbReference>
<organism evidence="9 10">
    <name type="scientific">Solimonas aquatica</name>
    <dbReference type="NCBI Taxonomy" id="489703"/>
    <lineage>
        <taxon>Bacteria</taxon>
        <taxon>Pseudomonadati</taxon>
        <taxon>Pseudomonadota</taxon>
        <taxon>Gammaproteobacteria</taxon>
        <taxon>Nevskiales</taxon>
        <taxon>Nevskiaceae</taxon>
        <taxon>Solimonas</taxon>
    </lineage>
</organism>
<dbReference type="NCBIfam" id="TIGR00413">
    <property type="entry name" value="rlpA"/>
    <property type="match status" value="1"/>
</dbReference>
<keyword evidence="3 4" id="KW-0961">Cell wall biogenesis/degradation</keyword>
<feature type="compositionally biased region" description="Low complexity" evidence="6">
    <location>
        <begin position="45"/>
        <end position="59"/>
    </location>
</feature>
<protein>
    <recommendedName>
        <fullName evidence="4">Endolytic peptidoglycan transglycosylase RlpA</fullName>
        <ecNumber evidence="4">4.2.2.-</ecNumber>
    </recommendedName>
</protein>
<dbReference type="PANTHER" id="PTHR34183">
    <property type="entry name" value="ENDOLYTIC PEPTIDOGLYCAN TRANSGLYCOSYLASE RLPA"/>
    <property type="match status" value="1"/>
</dbReference>
<evidence type="ECO:0000256" key="6">
    <source>
        <dbReference type="SAM" id="MobiDB-lite"/>
    </source>
</evidence>
<keyword evidence="4 9" id="KW-0449">Lipoprotein</keyword>
<evidence type="ECO:0000256" key="5">
    <source>
        <dbReference type="RuleBase" id="RU003495"/>
    </source>
</evidence>
<dbReference type="Proteomes" id="UP000199233">
    <property type="component" value="Unassembled WGS sequence"/>
</dbReference>
<name>A0A1H9BX91_9GAMM</name>
<evidence type="ECO:0000313" key="9">
    <source>
        <dbReference type="EMBL" id="SEP93585.1"/>
    </source>
</evidence>
<evidence type="ECO:0000259" key="8">
    <source>
        <dbReference type="PROSITE" id="PS51724"/>
    </source>
</evidence>
<sequence length="327" mass="34577">MMRWRRVFVPGLLVLLSACVSAPPARAPGRPKPVAVGAGATVPRTSTPPATGGNAAAGTQRPQVKLYAPGTPDGPPGADEIPGNLASIPDAVPRREPLSASGNPPEYEAFGQVYRVLPSAEGFRERGHASWYGKKFQGRATSSGELYDMYAMTAAHKTLPIPSYVRVTNLDNNKSVVVRVNDRGPFHSERVIDLSYTAALKLDLIGHGTAEVEILGLMPDDQTPMLASAAPAAPLPQMSASPPAKTGGKKNAGKPIWLQVASFSEAGNALSLREQLQRQGMRQVSVREALGGRLHRVVVGPFASDGEAQASIDLLHSAGYAAFHLRD</sequence>
<dbReference type="InterPro" id="IPR034718">
    <property type="entry name" value="RlpA"/>
</dbReference>
<dbReference type="Gene3D" id="3.30.70.1070">
    <property type="entry name" value="Sporulation related repeat"/>
    <property type="match status" value="1"/>
</dbReference>